<evidence type="ECO:0000313" key="3">
    <source>
        <dbReference type="Proteomes" id="UP001530377"/>
    </source>
</evidence>
<name>A0ABD3SH98_9STRA</name>
<dbReference type="AlphaFoldDB" id="A0ABD3SH98"/>
<accession>A0ABD3SH98</accession>
<feature type="compositionally biased region" description="Polar residues" evidence="1">
    <location>
        <begin position="74"/>
        <end position="83"/>
    </location>
</feature>
<protein>
    <submittedName>
        <fullName evidence="2">Uncharacterized protein</fullName>
    </submittedName>
</protein>
<sequence>MNKLRFSNRLKFFKRHPSSPTTPTSPPCEHSFDVGRPRSPCSQSLDDVGDLKSADISNSNSSDDVSNVSNVSNFSTETDSSINSKDRFTGPIDSDTLRKYRWKVRKVRSEGASARVLPKIVESPSSATYCSILEKSLNGMDATSSAAIAEGDAFPRAVGDDDAQQLTYTIPSQCSSGETQESNFINGSDATWKLDRTSPSSVIHMLNSSYPVEIDMEGSHSGDISARIYPHLAPDEQSKLMLPELSNDHPNLVTFDGHANTADQVNALISSPKVMSSDAPSPSIVLATVPSNAIGSDQCGIPIKGPTSSINEFLILKKVAEKNEFKMVVALGNKKNPTALGNILSSLSSSSSDGTVRGKLGDCDESVKITDEIHESNAENQLEHAATKTIGPANPFIERPTVSSPLPQELSSQETSLTLELEYEKMNQISDSFESDCSSYSSLASIGDISICDETKRLIEAHILYAEDAKTNLNHPARQKKSAMRTGSVFRNGCQLKQPELLSSDLSVSIVTEAPSTGSVSQSSVKTVKKSKLTWYDDKVNRTKPFSLRTDESFDVSTISKALSISKGITRYNVMDQFIGDFINGICHARGNVDFDISEQEEI</sequence>
<dbReference type="EMBL" id="JALLPB020000026">
    <property type="protein sequence ID" value="KAL3823952.1"/>
    <property type="molecule type" value="Genomic_DNA"/>
</dbReference>
<organism evidence="2 3">
    <name type="scientific">Cyclostephanos tholiformis</name>
    <dbReference type="NCBI Taxonomy" id="382380"/>
    <lineage>
        <taxon>Eukaryota</taxon>
        <taxon>Sar</taxon>
        <taxon>Stramenopiles</taxon>
        <taxon>Ochrophyta</taxon>
        <taxon>Bacillariophyta</taxon>
        <taxon>Coscinodiscophyceae</taxon>
        <taxon>Thalassiosirophycidae</taxon>
        <taxon>Stephanodiscales</taxon>
        <taxon>Stephanodiscaceae</taxon>
        <taxon>Cyclostephanos</taxon>
    </lineage>
</organism>
<gene>
    <name evidence="2" type="ORF">ACHAXA_007923</name>
</gene>
<proteinExistence type="predicted"/>
<feature type="compositionally biased region" description="Low complexity" evidence="1">
    <location>
        <begin position="57"/>
        <end position="73"/>
    </location>
</feature>
<reference evidence="2 3" key="1">
    <citation type="submission" date="2024-10" db="EMBL/GenBank/DDBJ databases">
        <title>Updated reference genomes for cyclostephanoid diatoms.</title>
        <authorList>
            <person name="Roberts W.R."/>
            <person name="Alverson A.J."/>
        </authorList>
    </citation>
    <scope>NUCLEOTIDE SEQUENCE [LARGE SCALE GENOMIC DNA]</scope>
    <source>
        <strain evidence="2 3">AJA228-03</strain>
    </source>
</reference>
<comment type="caution">
    <text evidence="2">The sequence shown here is derived from an EMBL/GenBank/DDBJ whole genome shotgun (WGS) entry which is preliminary data.</text>
</comment>
<feature type="region of interest" description="Disordered" evidence="1">
    <location>
        <begin position="11"/>
        <end position="90"/>
    </location>
</feature>
<dbReference type="Proteomes" id="UP001530377">
    <property type="component" value="Unassembled WGS sequence"/>
</dbReference>
<keyword evidence="3" id="KW-1185">Reference proteome</keyword>
<evidence type="ECO:0000313" key="2">
    <source>
        <dbReference type="EMBL" id="KAL3823952.1"/>
    </source>
</evidence>
<evidence type="ECO:0000256" key="1">
    <source>
        <dbReference type="SAM" id="MobiDB-lite"/>
    </source>
</evidence>